<feature type="binding site" evidence="7">
    <location>
        <position position="25"/>
    </location>
    <ligand>
        <name>glyoxylate</name>
        <dbReference type="ChEBI" id="CHEBI:36655"/>
    </ligand>
</feature>
<dbReference type="GO" id="GO:0005886">
    <property type="term" value="C:plasma membrane"/>
    <property type="evidence" value="ECO:0007669"/>
    <property type="project" value="TreeGrafter"/>
</dbReference>
<feature type="binding site" evidence="7">
    <location>
        <position position="107"/>
    </location>
    <ligand>
        <name>FMN</name>
        <dbReference type="ChEBI" id="CHEBI:58210"/>
    </ligand>
</feature>
<dbReference type="Pfam" id="PF01070">
    <property type="entry name" value="FMN_dh"/>
    <property type="match status" value="1"/>
</dbReference>
<feature type="binding site" evidence="7">
    <location>
        <position position="276"/>
    </location>
    <ligand>
        <name>glyoxylate</name>
        <dbReference type="ChEBI" id="CHEBI:36655"/>
    </ligand>
</feature>
<comment type="similarity">
    <text evidence="5">Belongs to the FMN-dependent alpha-hydroxy acid dehydrogenase family.</text>
</comment>
<dbReference type="Gene3D" id="3.20.20.70">
    <property type="entry name" value="Aldolase class I"/>
    <property type="match status" value="1"/>
</dbReference>
<sequence length="375" mass="40385">MSSCVKIEDFRRRARRRLPRMVFDYLEGGAAGERGLSRNREAFSKHLFEARRLTDVSHRDASASLFGKRYPLPLAIAPTGINGVLRPGGDLMLARAAARHGIPFCLSTASTSTIEEVATASDGEKWFQLYVLHREQGMLFVKRALDAGYTTLILTVDVAVNGKRERDMRSGFKVPFRLSPRIALDAALHPLWSASQIRHGLPELANFATAQATDASSQAALMNRQMDASFDWAAFAQLRNAWPHKLILKGLNSLAEVGLAERAGADAVILSNHGGRQLEDVAAPIDTLRAVAGKCKMPLLLDSGIRSGADVVKGMAAGAQLCLLGRATLYGLAADGEAGVCDVIKMIASEIDTTLALTGYPRVSEIGPEALLAAH</sequence>
<evidence type="ECO:0000256" key="1">
    <source>
        <dbReference type="ARBA" id="ARBA00001917"/>
    </source>
</evidence>
<feature type="active site" description="Proton acceptor" evidence="6">
    <location>
        <position position="273"/>
    </location>
</feature>
<feature type="binding site" evidence="7">
    <location>
        <begin position="302"/>
        <end position="306"/>
    </location>
    <ligand>
        <name>FMN</name>
        <dbReference type="ChEBI" id="CHEBI:58210"/>
    </ligand>
</feature>
<dbReference type="EMBL" id="CP018632">
    <property type="protein sequence ID" value="ASJ73212.1"/>
    <property type="molecule type" value="Genomic_DNA"/>
</dbReference>
<dbReference type="GO" id="GO:0010181">
    <property type="term" value="F:FMN binding"/>
    <property type="evidence" value="ECO:0007669"/>
    <property type="project" value="InterPro"/>
</dbReference>
<proteinExistence type="inferred from homology"/>
<accession>A0A2Z2NP07</accession>
<feature type="binding site" evidence="7">
    <location>
        <position position="128"/>
    </location>
    <ligand>
        <name>FMN</name>
        <dbReference type="ChEBI" id="CHEBI:58210"/>
    </ligand>
</feature>
<dbReference type="FunFam" id="3.20.20.70:FF:000029">
    <property type="entry name" value="L-lactate dehydrogenase"/>
    <property type="match status" value="1"/>
</dbReference>
<dbReference type="Proteomes" id="UP000250079">
    <property type="component" value="Chromosome"/>
</dbReference>
<dbReference type="PIRSF" id="PIRSF000138">
    <property type="entry name" value="Al-hdrx_acd_dh"/>
    <property type="match status" value="1"/>
</dbReference>
<evidence type="ECO:0000256" key="5">
    <source>
        <dbReference type="ARBA" id="ARBA00024042"/>
    </source>
</evidence>
<feature type="domain" description="FMN hydroxy acid dehydrogenase" evidence="8">
    <location>
        <begin position="1"/>
        <end position="375"/>
    </location>
</feature>
<keyword evidence="3 7" id="KW-0288">FMN</keyword>
<comment type="cofactor">
    <cofactor evidence="1">
        <name>FMN</name>
        <dbReference type="ChEBI" id="CHEBI:58210"/>
    </cofactor>
</comment>
<feature type="binding site" evidence="7">
    <location>
        <position position="164"/>
    </location>
    <ligand>
        <name>glyoxylate</name>
        <dbReference type="ChEBI" id="CHEBI:36655"/>
    </ligand>
</feature>
<protein>
    <submittedName>
        <fullName evidence="9">(S)-mandelate dehydrogenase</fullName>
        <ecNumber evidence="9">1.1.99.31</ecNumber>
    </submittedName>
</protein>
<dbReference type="InterPro" id="IPR012133">
    <property type="entry name" value="Alpha-hydoxy_acid_DH_FMN"/>
</dbReference>
<dbReference type="InterPro" id="IPR000262">
    <property type="entry name" value="FMN-dep_DH"/>
</dbReference>
<dbReference type="PANTHER" id="PTHR10578">
    <property type="entry name" value="S -2-HYDROXY-ACID OXIDASE-RELATED"/>
    <property type="match status" value="1"/>
</dbReference>
<dbReference type="PROSITE" id="PS00557">
    <property type="entry name" value="FMN_HYDROXY_ACID_DH_1"/>
    <property type="match status" value="1"/>
</dbReference>
<feature type="binding site" evidence="7">
    <location>
        <begin position="325"/>
        <end position="326"/>
    </location>
    <ligand>
        <name>FMN</name>
        <dbReference type="ChEBI" id="CHEBI:58210"/>
    </ligand>
</feature>
<feature type="binding site" evidence="7">
    <location>
        <position position="271"/>
    </location>
    <ligand>
        <name>FMN</name>
        <dbReference type="ChEBI" id="CHEBI:58210"/>
    </ligand>
</feature>
<evidence type="ECO:0000256" key="3">
    <source>
        <dbReference type="ARBA" id="ARBA00022643"/>
    </source>
</evidence>
<evidence type="ECO:0000256" key="4">
    <source>
        <dbReference type="ARBA" id="ARBA00023002"/>
    </source>
</evidence>
<evidence type="ECO:0000256" key="7">
    <source>
        <dbReference type="PIRSR" id="PIRSR000138-2"/>
    </source>
</evidence>
<feature type="binding site" evidence="7">
    <location>
        <position position="130"/>
    </location>
    <ligand>
        <name>FMN</name>
        <dbReference type="ChEBI" id="CHEBI:58210"/>
    </ligand>
</feature>
<feature type="binding site" evidence="7">
    <location>
        <begin position="78"/>
        <end position="80"/>
    </location>
    <ligand>
        <name>FMN</name>
        <dbReference type="ChEBI" id="CHEBI:58210"/>
    </ligand>
</feature>
<keyword evidence="4 9" id="KW-0560">Oxidoreductase</keyword>
<feature type="binding site" evidence="7">
    <location>
        <position position="155"/>
    </location>
    <ligand>
        <name>FMN</name>
        <dbReference type="ChEBI" id="CHEBI:58210"/>
    </ligand>
</feature>
<dbReference type="GO" id="GO:0009060">
    <property type="term" value="P:aerobic respiration"/>
    <property type="evidence" value="ECO:0007669"/>
    <property type="project" value="TreeGrafter"/>
</dbReference>
<keyword evidence="10" id="KW-1185">Reference proteome</keyword>
<dbReference type="InterPro" id="IPR037396">
    <property type="entry name" value="FMN_HAD"/>
</dbReference>
<evidence type="ECO:0000313" key="10">
    <source>
        <dbReference type="Proteomes" id="UP000250079"/>
    </source>
</evidence>
<dbReference type="PROSITE" id="PS51349">
    <property type="entry name" value="FMN_HYDROXY_ACID_DH_2"/>
    <property type="match status" value="1"/>
</dbReference>
<evidence type="ECO:0000313" key="9">
    <source>
        <dbReference type="EMBL" id="ASJ73212.1"/>
    </source>
</evidence>
<keyword evidence="2 7" id="KW-0285">Flavoprotein</keyword>
<evidence type="ECO:0000256" key="2">
    <source>
        <dbReference type="ARBA" id="ARBA00022630"/>
    </source>
</evidence>
<organism evidence="9 10">
    <name type="scientific">Granulosicoccus antarcticus IMCC3135</name>
    <dbReference type="NCBI Taxonomy" id="1192854"/>
    <lineage>
        <taxon>Bacteria</taxon>
        <taxon>Pseudomonadati</taxon>
        <taxon>Pseudomonadota</taxon>
        <taxon>Gammaproteobacteria</taxon>
        <taxon>Chromatiales</taxon>
        <taxon>Granulosicoccaceae</taxon>
        <taxon>Granulosicoccus</taxon>
    </lineage>
</organism>
<evidence type="ECO:0000256" key="6">
    <source>
        <dbReference type="PIRSR" id="PIRSR000138-1"/>
    </source>
</evidence>
<name>A0A2Z2NP07_9GAMM</name>
<gene>
    <name evidence="9" type="primary">mdlB_1</name>
    <name evidence="9" type="ORF">IMCC3135_15650</name>
</gene>
<dbReference type="InterPro" id="IPR008259">
    <property type="entry name" value="FMN_hydac_DH_AS"/>
</dbReference>
<evidence type="ECO:0000259" key="8">
    <source>
        <dbReference type="PROSITE" id="PS51349"/>
    </source>
</evidence>
<dbReference type="PANTHER" id="PTHR10578:SF107">
    <property type="entry name" value="2-HYDROXYACID OXIDASE 1"/>
    <property type="match status" value="1"/>
</dbReference>
<dbReference type="EC" id="1.1.99.31" evidence="9"/>
<dbReference type="InterPro" id="IPR013785">
    <property type="entry name" value="Aldolase_TIM"/>
</dbReference>
<feature type="binding site" evidence="7">
    <location>
        <position position="249"/>
    </location>
    <ligand>
        <name>FMN</name>
        <dbReference type="ChEBI" id="CHEBI:58210"/>
    </ligand>
</feature>
<dbReference type="KEGG" id="gai:IMCC3135_15650"/>
<dbReference type="SUPFAM" id="SSF51395">
    <property type="entry name" value="FMN-linked oxidoreductases"/>
    <property type="match status" value="1"/>
</dbReference>
<dbReference type="GO" id="GO:0004459">
    <property type="term" value="F:L-lactate dehydrogenase (NAD+) activity"/>
    <property type="evidence" value="ECO:0007669"/>
    <property type="project" value="TreeGrafter"/>
</dbReference>
<feature type="binding site" evidence="7">
    <location>
        <position position="273"/>
    </location>
    <ligand>
        <name>glyoxylate</name>
        <dbReference type="ChEBI" id="CHEBI:36655"/>
    </ligand>
</feature>
<reference evidence="9 10" key="1">
    <citation type="submission" date="2016-12" db="EMBL/GenBank/DDBJ databases">
        <authorList>
            <person name="Song W.-J."/>
            <person name="Kurnit D.M."/>
        </authorList>
    </citation>
    <scope>NUCLEOTIDE SEQUENCE [LARGE SCALE GENOMIC DNA]</scope>
    <source>
        <strain evidence="9 10">IMCC3135</strain>
    </source>
</reference>
<dbReference type="GO" id="GO:0033720">
    <property type="term" value="F:(S)-mandelate dehydrogenase activity"/>
    <property type="evidence" value="ECO:0007669"/>
    <property type="project" value="UniProtKB-EC"/>
</dbReference>
<dbReference type="AlphaFoldDB" id="A0A2Z2NP07"/>
<dbReference type="OrthoDB" id="9770452at2"/>